<evidence type="ECO:0000256" key="5">
    <source>
        <dbReference type="ARBA" id="ARBA00022490"/>
    </source>
</evidence>
<dbReference type="GO" id="GO:0005758">
    <property type="term" value="C:mitochondrial intermembrane space"/>
    <property type="evidence" value="ECO:0007669"/>
    <property type="project" value="UniProtKB-SubCell"/>
</dbReference>
<dbReference type="InterPro" id="IPR048280">
    <property type="entry name" value="COX6B-like"/>
</dbReference>
<organism evidence="9 10">
    <name type="scientific">Komagataella pastoris</name>
    <name type="common">Yeast</name>
    <name type="synonym">Pichia pastoris</name>
    <dbReference type="NCBI Taxonomy" id="4922"/>
    <lineage>
        <taxon>Eukaryota</taxon>
        <taxon>Fungi</taxon>
        <taxon>Dikarya</taxon>
        <taxon>Ascomycota</taxon>
        <taxon>Saccharomycotina</taxon>
        <taxon>Pichiomycetes</taxon>
        <taxon>Pichiales</taxon>
        <taxon>Pichiaceae</taxon>
        <taxon>Komagataella</taxon>
    </lineage>
</organism>
<evidence type="ECO:0000256" key="7">
    <source>
        <dbReference type="ARBA" id="ARBA00023157"/>
    </source>
</evidence>
<dbReference type="AlphaFoldDB" id="A0A1B2J981"/>
<dbReference type="InterPro" id="IPR036549">
    <property type="entry name" value="CX6/COA6-like_sf"/>
</dbReference>
<dbReference type="Pfam" id="PF02297">
    <property type="entry name" value="COX6B"/>
    <property type="match status" value="1"/>
</dbReference>
<reference evidence="9 10" key="1">
    <citation type="submission" date="2016-02" db="EMBL/GenBank/DDBJ databases">
        <title>Comparative genomic and transcriptomic foundation for Pichia pastoris.</title>
        <authorList>
            <person name="Love K.R."/>
            <person name="Shah K.A."/>
            <person name="Whittaker C.A."/>
            <person name="Wu J."/>
            <person name="Bartlett M.C."/>
            <person name="Ma D."/>
            <person name="Leeson R.L."/>
            <person name="Priest M."/>
            <person name="Young S.K."/>
            <person name="Love J.C."/>
        </authorList>
    </citation>
    <scope>NUCLEOTIDE SEQUENCE [LARGE SCALE GENOMIC DNA]</scope>
    <source>
        <strain evidence="9 10">ATCC 28485</strain>
    </source>
</reference>
<keyword evidence="7" id="KW-1015">Disulfide bond</keyword>
<evidence type="ECO:0000256" key="1">
    <source>
        <dbReference type="ARBA" id="ARBA00004123"/>
    </source>
</evidence>
<evidence type="ECO:0000256" key="6">
    <source>
        <dbReference type="ARBA" id="ARBA00023128"/>
    </source>
</evidence>
<protein>
    <submittedName>
        <fullName evidence="9">BA75_01057T0</fullName>
    </submittedName>
</protein>
<keyword evidence="6" id="KW-0496">Mitochondrion</keyword>
<evidence type="ECO:0000313" key="9">
    <source>
        <dbReference type="EMBL" id="ANZ74604.1"/>
    </source>
</evidence>
<proteinExistence type="inferred from homology"/>
<name>A0A1B2J981_PICPA</name>
<accession>A0A1B2J981</accession>
<keyword evidence="5" id="KW-0963">Cytoplasm</keyword>
<sequence>MALFSFSKQEEKAPTRSQRKLCWDARDEFFQCLDNINVINSLDGRNKKKVTTECGNEEKSFERNCAVSWVKYFKEKRVFDEKKAQILKEAEGQDAAVIPLLGIRK</sequence>
<evidence type="ECO:0000256" key="8">
    <source>
        <dbReference type="ARBA" id="ARBA00023242"/>
    </source>
</evidence>
<dbReference type="Gene3D" id="1.10.10.140">
    <property type="entry name" value="Cytochrome c oxidase, subunit VIb"/>
    <property type="match status" value="1"/>
</dbReference>
<keyword evidence="10" id="KW-1185">Reference proteome</keyword>
<dbReference type="Proteomes" id="UP000094565">
    <property type="component" value="Chromosome 1"/>
</dbReference>
<dbReference type="InterPro" id="IPR048281">
    <property type="entry name" value="COA6_fun"/>
</dbReference>
<comment type="subcellular location">
    <subcellularLocation>
        <location evidence="2">Cytoplasm</location>
    </subcellularLocation>
    <subcellularLocation>
        <location evidence="3">Mitochondrion intermembrane space</location>
    </subcellularLocation>
    <subcellularLocation>
        <location evidence="1">Nucleus</location>
    </subcellularLocation>
</comment>
<dbReference type="EMBL" id="CP014584">
    <property type="protein sequence ID" value="ANZ74604.1"/>
    <property type="molecule type" value="Genomic_DNA"/>
</dbReference>
<evidence type="ECO:0000256" key="4">
    <source>
        <dbReference type="ARBA" id="ARBA00006425"/>
    </source>
</evidence>
<gene>
    <name evidence="9" type="primary">YMR244C-A</name>
    <name evidence="9" type="ORF">ATY40_BA7501057</name>
</gene>
<evidence type="ECO:0000256" key="3">
    <source>
        <dbReference type="ARBA" id="ARBA00004569"/>
    </source>
</evidence>
<dbReference type="OrthoDB" id="5545577at2759"/>
<comment type="similarity">
    <text evidence="4">Belongs to the cytochrome c oxidase subunit 6B family.</text>
</comment>
<dbReference type="SUPFAM" id="SSF47694">
    <property type="entry name" value="Cytochrome c oxidase subunit h"/>
    <property type="match status" value="1"/>
</dbReference>
<dbReference type="GO" id="GO:0005634">
    <property type="term" value="C:nucleus"/>
    <property type="evidence" value="ECO:0007669"/>
    <property type="project" value="UniProtKB-SubCell"/>
</dbReference>
<evidence type="ECO:0000313" key="10">
    <source>
        <dbReference type="Proteomes" id="UP000094565"/>
    </source>
</evidence>
<dbReference type="PANTHER" id="PTHR47677">
    <property type="entry name" value="CYTOCHROME C OXIDASE ASSEMBLY FACTOR 6"/>
    <property type="match status" value="1"/>
</dbReference>
<dbReference type="PANTHER" id="PTHR47677:SF1">
    <property type="entry name" value="CYTOCHROME C OXIDASE ASSEMBLY FACTOR 6"/>
    <property type="match status" value="1"/>
</dbReference>
<dbReference type="FunFam" id="1.10.10.140:FF:000003">
    <property type="entry name" value="Cytochrome c oxidase assembly factor 6"/>
    <property type="match status" value="1"/>
</dbReference>
<dbReference type="GO" id="GO:0033617">
    <property type="term" value="P:mitochondrial respiratory chain complex IV assembly"/>
    <property type="evidence" value="ECO:0007669"/>
    <property type="project" value="TreeGrafter"/>
</dbReference>
<keyword evidence="8" id="KW-0539">Nucleus</keyword>
<evidence type="ECO:0000256" key="2">
    <source>
        <dbReference type="ARBA" id="ARBA00004496"/>
    </source>
</evidence>